<comment type="caution">
    <text evidence="1">The sequence shown here is derived from an EMBL/GenBank/DDBJ whole genome shotgun (WGS) entry which is preliminary data.</text>
</comment>
<protein>
    <recommendedName>
        <fullName evidence="3">Secreted protein</fullName>
    </recommendedName>
</protein>
<accession>A0ABD0M6X5</accession>
<sequence length="98" mass="11203">MRVGGWMPRSRLELMRGWVAFLEGVCFYLVREHSVKRCLAEPPTTNPHPPPGPFHPCSLCLSPMLQFDVFHTPSSREKNVLLRSLTWRRFTCVPAAPA</sequence>
<dbReference type="AlphaFoldDB" id="A0ABD0M6X5"/>
<dbReference type="Proteomes" id="UP001519460">
    <property type="component" value="Unassembled WGS sequence"/>
</dbReference>
<reference evidence="1 2" key="1">
    <citation type="journal article" date="2023" name="Sci. Data">
        <title>Genome assembly of the Korean intertidal mud-creeper Batillaria attramentaria.</title>
        <authorList>
            <person name="Patra A.K."/>
            <person name="Ho P.T."/>
            <person name="Jun S."/>
            <person name="Lee S.J."/>
            <person name="Kim Y."/>
            <person name="Won Y.J."/>
        </authorList>
    </citation>
    <scope>NUCLEOTIDE SEQUENCE [LARGE SCALE GENOMIC DNA]</scope>
    <source>
        <strain evidence="1">Wonlab-2016</strain>
    </source>
</reference>
<gene>
    <name evidence="1" type="ORF">BaRGS_00001474</name>
</gene>
<dbReference type="EMBL" id="JACVVK020000004">
    <property type="protein sequence ID" value="KAK7507539.1"/>
    <property type="molecule type" value="Genomic_DNA"/>
</dbReference>
<evidence type="ECO:0000313" key="1">
    <source>
        <dbReference type="EMBL" id="KAK7507539.1"/>
    </source>
</evidence>
<keyword evidence="2" id="KW-1185">Reference proteome</keyword>
<organism evidence="1 2">
    <name type="scientific">Batillaria attramentaria</name>
    <dbReference type="NCBI Taxonomy" id="370345"/>
    <lineage>
        <taxon>Eukaryota</taxon>
        <taxon>Metazoa</taxon>
        <taxon>Spiralia</taxon>
        <taxon>Lophotrochozoa</taxon>
        <taxon>Mollusca</taxon>
        <taxon>Gastropoda</taxon>
        <taxon>Caenogastropoda</taxon>
        <taxon>Sorbeoconcha</taxon>
        <taxon>Cerithioidea</taxon>
        <taxon>Batillariidae</taxon>
        <taxon>Batillaria</taxon>
    </lineage>
</organism>
<evidence type="ECO:0000313" key="2">
    <source>
        <dbReference type="Proteomes" id="UP001519460"/>
    </source>
</evidence>
<evidence type="ECO:0008006" key="3">
    <source>
        <dbReference type="Google" id="ProtNLM"/>
    </source>
</evidence>
<name>A0ABD0M6X5_9CAEN</name>
<proteinExistence type="predicted"/>